<dbReference type="PANTHER" id="PTHR10174">
    <property type="entry name" value="ALPHA-TOCOPHEROL TRANSFER PROTEIN-RELATED"/>
    <property type="match status" value="1"/>
</dbReference>
<name>A0AAJ6QX50_9ACAR</name>
<dbReference type="InterPro" id="IPR011074">
    <property type="entry name" value="CRAL/TRIO_N_dom"/>
</dbReference>
<dbReference type="InterPro" id="IPR036273">
    <property type="entry name" value="CRAL/TRIO_N_dom_sf"/>
</dbReference>
<dbReference type="PRINTS" id="PR00180">
    <property type="entry name" value="CRETINALDHBP"/>
</dbReference>
<dbReference type="Pfam" id="PF00650">
    <property type="entry name" value="CRAL_TRIO"/>
    <property type="match status" value="1"/>
</dbReference>
<evidence type="ECO:0000259" key="1">
    <source>
        <dbReference type="PROSITE" id="PS50191"/>
    </source>
</evidence>
<dbReference type="RefSeq" id="XP_003746741.1">
    <property type="nucleotide sequence ID" value="XM_003746693.2"/>
</dbReference>
<dbReference type="InterPro" id="IPR001251">
    <property type="entry name" value="CRAL-TRIO_dom"/>
</dbReference>
<feature type="domain" description="CRAL-TRIO" evidence="1">
    <location>
        <begin position="91"/>
        <end position="252"/>
    </location>
</feature>
<dbReference type="SUPFAM" id="SSF52087">
    <property type="entry name" value="CRAL/TRIO domain"/>
    <property type="match status" value="1"/>
</dbReference>
<dbReference type="SUPFAM" id="SSF46938">
    <property type="entry name" value="CRAL/TRIO N-terminal domain"/>
    <property type="match status" value="1"/>
</dbReference>
<evidence type="ECO:0000313" key="2">
    <source>
        <dbReference type="Proteomes" id="UP000694867"/>
    </source>
</evidence>
<dbReference type="AlphaFoldDB" id="A0AAJ6QX50"/>
<dbReference type="Gene3D" id="1.10.8.20">
    <property type="entry name" value="N-terminal domain of phosphatidylinositol transfer protein sec14p"/>
    <property type="match status" value="1"/>
</dbReference>
<organism evidence="2 3">
    <name type="scientific">Galendromus occidentalis</name>
    <name type="common">western predatory mite</name>
    <dbReference type="NCBI Taxonomy" id="34638"/>
    <lineage>
        <taxon>Eukaryota</taxon>
        <taxon>Metazoa</taxon>
        <taxon>Ecdysozoa</taxon>
        <taxon>Arthropoda</taxon>
        <taxon>Chelicerata</taxon>
        <taxon>Arachnida</taxon>
        <taxon>Acari</taxon>
        <taxon>Parasitiformes</taxon>
        <taxon>Mesostigmata</taxon>
        <taxon>Gamasina</taxon>
        <taxon>Phytoseioidea</taxon>
        <taxon>Phytoseiidae</taxon>
        <taxon>Typhlodrominae</taxon>
        <taxon>Galendromus</taxon>
    </lineage>
</organism>
<dbReference type="Gene3D" id="3.40.525.10">
    <property type="entry name" value="CRAL-TRIO lipid binding domain"/>
    <property type="match status" value="1"/>
</dbReference>
<sequence>MSDLPAPVRIVAESELGETVTRRRTELKNLRRMIKESGEADFQPRTDEAFLLRFLRCRKYDSERAYKVLKNYYRVRASHPNIYGEFYPSAQKNTIDRNLQTILRGRDRQGCAVFIFKGGLWDPKSTKSEDIFKSNVLFLEQSIQDPVTQVNGICAIMDMKHFGLLQLRHSPPAHLQKVVQLIQDCFPARFKAIHIIHEPTVFSLLFSIVKRFLSTKLHERIHFHGHDYSSLHKHIPASVLPAEYGGDLGPMDNSEFFKTMLSQDEQFKNDMTFGYRKKNERADNIFADSS</sequence>
<dbReference type="Gene3D" id="1.20.5.1200">
    <property type="entry name" value="Alpha-tocopherol transfer"/>
    <property type="match status" value="1"/>
</dbReference>
<dbReference type="SMART" id="SM00516">
    <property type="entry name" value="SEC14"/>
    <property type="match status" value="1"/>
</dbReference>
<dbReference type="Proteomes" id="UP000694867">
    <property type="component" value="Unplaced"/>
</dbReference>
<accession>A0AAJ6QX50</accession>
<keyword evidence="2" id="KW-1185">Reference proteome</keyword>
<reference evidence="3" key="1">
    <citation type="submission" date="2025-08" db="UniProtKB">
        <authorList>
            <consortium name="RefSeq"/>
        </authorList>
    </citation>
    <scope>IDENTIFICATION</scope>
</reference>
<dbReference type="PANTHER" id="PTHR10174:SF130">
    <property type="entry name" value="ALPHA-TOCOPHEROL TRANSFER PROTEIN-LIKE"/>
    <property type="match status" value="1"/>
</dbReference>
<dbReference type="InterPro" id="IPR036865">
    <property type="entry name" value="CRAL-TRIO_dom_sf"/>
</dbReference>
<dbReference type="GeneID" id="100898082"/>
<evidence type="ECO:0000313" key="3">
    <source>
        <dbReference type="RefSeq" id="XP_003746741.1"/>
    </source>
</evidence>
<proteinExistence type="predicted"/>
<dbReference type="SMART" id="SM01100">
    <property type="entry name" value="CRAL_TRIO_N"/>
    <property type="match status" value="1"/>
</dbReference>
<gene>
    <name evidence="3" type="primary">LOC100898082</name>
</gene>
<dbReference type="KEGG" id="goe:100898082"/>
<dbReference type="PROSITE" id="PS50191">
    <property type="entry name" value="CRAL_TRIO"/>
    <property type="match status" value="1"/>
</dbReference>
<dbReference type="GO" id="GO:1902936">
    <property type="term" value="F:phosphatidylinositol bisphosphate binding"/>
    <property type="evidence" value="ECO:0007669"/>
    <property type="project" value="TreeGrafter"/>
</dbReference>
<protein>
    <submittedName>
        <fullName evidence="3">Alpha-tocopherol transfer protein-like</fullName>
    </submittedName>
</protein>
<dbReference type="CDD" id="cd00170">
    <property type="entry name" value="SEC14"/>
    <property type="match status" value="1"/>
</dbReference>
<dbReference type="GO" id="GO:0016020">
    <property type="term" value="C:membrane"/>
    <property type="evidence" value="ECO:0007669"/>
    <property type="project" value="TreeGrafter"/>
</dbReference>